<feature type="non-terminal residue" evidence="2">
    <location>
        <position position="68"/>
    </location>
</feature>
<accession>A0A6J4ILB9</accession>
<gene>
    <name evidence="2" type="ORF">AVDCRST_MAG54-2213</name>
</gene>
<feature type="region of interest" description="Disordered" evidence="1">
    <location>
        <begin position="1"/>
        <end position="29"/>
    </location>
</feature>
<feature type="compositionally biased region" description="Basic and acidic residues" evidence="1">
    <location>
        <begin position="1"/>
        <end position="14"/>
    </location>
</feature>
<feature type="compositionally biased region" description="Basic residues" evidence="1">
    <location>
        <begin position="18"/>
        <end position="29"/>
    </location>
</feature>
<evidence type="ECO:0000313" key="2">
    <source>
        <dbReference type="EMBL" id="CAA9255477.1"/>
    </source>
</evidence>
<name>A0A6J4ILB9_9PSEU</name>
<protein>
    <submittedName>
        <fullName evidence="2">Uncharacterized protein</fullName>
    </submittedName>
</protein>
<feature type="non-terminal residue" evidence="2">
    <location>
        <position position="1"/>
    </location>
</feature>
<dbReference type="EMBL" id="CADCTH010000288">
    <property type="protein sequence ID" value="CAA9255477.1"/>
    <property type="molecule type" value="Genomic_DNA"/>
</dbReference>
<sequence>ELHPGLDQPRDHPVHAGHAGHPRHRRRPVVQRLPAHLVGARRARAALLHRHPRRGLVAGLHLPRRHGL</sequence>
<reference evidence="2" key="1">
    <citation type="submission" date="2020-02" db="EMBL/GenBank/DDBJ databases">
        <authorList>
            <person name="Meier V. D."/>
        </authorList>
    </citation>
    <scope>NUCLEOTIDE SEQUENCE</scope>
    <source>
        <strain evidence="2">AVDCRST_MAG54</strain>
    </source>
</reference>
<organism evidence="2">
    <name type="scientific">uncultured Actinomycetospora sp</name>
    <dbReference type="NCBI Taxonomy" id="1135996"/>
    <lineage>
        <taxon>Bacteria</taxon>
        <taxon>Bacillati</taxon>
        <taxon>Actinomycetota</taxon>
        <taxon>Actinomycetes</taxon>
        <taxon>Pseudonocardiales</taxon>
        <taxon>Pseudonocardiaceae</taxon>
        <taxon>Actinomycetospora</taxon>
        <taxon>environmental samples</taxon>
    </lineage>
</organism>
<dbReference type="AlphaFoldDB" id="A0A6J4ILB9"/>
<evidence type="ECO:0000256" key="1">
    <source>
        <dbReference type="SAM" id="MobiDB-lite"/>
    </source>
</evidence>
<proteinExistence type="predicted"/>